<evidence type="ECO:0000256" key="3">
    <source>
        <dbReference type="ARBA" id="ARBA00005119"/>
    </source>
</evidence>
<evidence type="ECO:0000256" key="15">
    <source>
        <dbReference type="ARBA" id="ARBA00023136"/>
    </source>
</evidence>
<evidence type="ECO:0000313" key="20">
    <source>
        <dbReference type="EMBL" id="MFC0589023.1"/>
    </source>
</evidence>
<evidence type="ECO:0000256" key="5">
    <source>
        <dbReference type="ARBA" id="ARBA00010185"/>
    </source>
</evidence>
<feature type="transmembrane region" description="Helical" evidence="19">
    <location>
        <begin position="172"/>
        <end position="192"/>
    </location>
</feature>
<feature type="transmembrane region" description="Helical" evidence="19">
    <location>
        <begin position="222"/>
        <end position="241"/>
    </location>
</feature>
<evidence type="ECO:0000256" key="7">
    <source>
        <dbReference type="ARBA" id="ARBA00019373"/>
    </source>
</evidence>
<sequence length="252" mass="26228">MADGEAKKSDLGTRTVSALVMVAVAGSALLLGGGFWALFVAAVATGVYWEWSGLVRGFARSTGQRLAWMALGFLYIAVAATTLLALRMDDFGISRTLLVVLVVIAIDVGAYFSGRTFGGPKIAPRISPSKTWAGLLGGMAGATLIIAAYVYWLSCYDPAFGHCELETMTRHLPLALGAGALAAVVAQAGDFFESWMKRRAGVKDSSGLIPGHGGLFDRVDGLLAVNFVIGLFALAVILGRLTSGGSLLPSPA</sequence>
<dbReference type="EMBL" id="JBHLTL010000004">
    <property type="protein sequence ID" value="MFC0589023.1"/>
    <property type="molecule type" value="Genomic_DNA"/>
</dbReference>
<comment type="pathway">
    <text evidence="4">Lipid metabolism.</text>
</comment>
<keyword evidence="14" id="KW-0443">Lipid metabolism</keyword>
<keyword evidence="13 19" id="KW-1133">Transmembrane helix</keyword>
<comment type="subcellular location">
    <subcellularLocation>
        <location evidence="2">Cell membrane</location>
        <topology evidence="2">Multi-pass membrane protein</topology>
    </subcellularLocation>
</comment>
<evidence type="ECO:0000256" key="13">
    <source>
        <dbReference type="ARBA" id="ARBA00022989"/>
    </source>
</evidence>
<keyword evidence="12 18" id="KW-0548">Nucleotidyltransferase</keyword>
<dbReference type="PROSITE" id="PS01315">
    <property type="entry name" value="CDS"/>
    <property type="match status" value="1"/>
</dbReference>
<keyword evidence="9" id="KW-0444">Lipid biosynthesis</keyword>
<evidence type="ECO:0000256" key="4">
    <source>
        <dbReference type="ARBA" id="ARBA00005189"/>
    </source>
</evidence>
<keyword evidence="17" id="KW-1208">Phospholipid metabolism</keyword>
<evidence type="ECO:0000256" key="10">
    <source>
        <dbReference type="ARBA" id="ARBA00022679"/>
    </source>
</evidence>
<evidence type="ECO:0000256" key="2">
    <source>
        <dbReference type="ARBA" id="ARBA00004651"/>
    </source>
</evidence>
<evidence type="ECO:0000256" key="9">
    <source>
        <dbReference type="ARBA" id="ARBA00022516"/>
    </source>
</evidence>
<dbReference type="GO" id="GO:0016779">
    <property type="term" value="F:nucleotidyltransferase activity"/>
    <property type="evidence" value="ECO:0007669"/>
    <property type="project" value="UniProtKB-KW"/>
</dbReference>
<evidence type="ECO:0000256" key="6">
    <source>
        <dbReference type="ARBA" id="ARBA00012487"/>
    </source>
</evidence>
<keyword evidence="15 19" id="KW-0472">Membrane</keyword>
<dbReference type="InterPro" id="IPR000374">
    <property type="entry name" value="PC_trans"/>
</dbReference>
<evidence type="ECO:0000256" key="17">
    <source>
        <dbReference type="ARBA" id="ARBA00023264"/>
    </source>
</evidence>
<dbReference type="PANTHER" id="PTHR46382">
    <property type="entry name" value="PHOSPHATIDATE CYTIDYLYLTRANSFERASE"/>
    <property type="match status" value="1"/>
</dbReference>
<evidence type="ECO:0000256" key="12">
    <source>
        <dbReference type="ARBA" id="ARBA00022695"/>
    </source>
</evidence>
<dbReference type="RefSeq" id="WP_379480531.1">
    <property type="nucleotide sequence ID" value="NZ_JBHLTL010000004.1"/>
</dbReference>
<feature type="transmembrane region" description="Helical" evidence="19">
    <location>
        <begin position="132"/>
        <end position="152"/>
    </location>
</feature>
<reference evidence="20 21" key="1">
    <citation type="submission" date="2024-09" db="EMBL/GenBank/DDBJ databases">
        <authorList>
            <person name="Sun Q."/>
            <person name="Mori K."/>
        </authorList>
    </citation>
    <scope>NUCLEOTIDE SEQUENCE [LARGE SCALE GENOMIC DNA]</scope>
    <source>
        <strain evidence="20 21">NCAIM B.02537</strain>
    </source>
</reference>
<feature type="transmembrane region" description="Helical" evidence="19">
    <location>
        <begin position="20"/>
        <end position="45"/>
    </location>
</feature>
<accession>A0ABV6PGR3</accession>
<evidence type="ECO:0000256" key="11">
    <source>
        <dbReference type="ARBA" id="ARBA00022692"/>
    </source>
</evidence>
<evidence type="ECO:0000256" key="18">
    <source>
        <dbReference type="RuleBase" id="RU003938"/>
    </source>
</evidence>
<keyword evidence="8" id="KW-1003">Cell membrane</keyword>
<keyword evidence="10 18" id="KW-0808">Transferase</keyword>
<organism evidence="20 21">
    <name type="scientific">Novosphingobium aquiterrae</name>
    <dbReference type="NCBI Taxonomy" id="624388"/>
    <lineage>
        <taxon>Bacteria</taxon>
        <taxon>Pseudomonadati</taxon>
        <taxon>Pseudomonadota</taxon>
        <taxon>Alphaproteobacteria</taxon>
        <taxon>Sphingomonadales</taxon>
        <taxon>Sphingomonadaceae</taxon>
        <taxon>Novosphingobium</taxon>
    </lineage>
</organism>
<comment type="caution">
    <text evidence="20">The sequence shown here is derived from an EMBL/GenBank/DDBJ whole genome shotgun (WGS) entry which is preliminary data.</text>
</comment>
<dbReference type="Proteomes" id="UP001589943">
    <property type="component" value="Unassembled WGS sequence"/>
</dbReference>
<evidence type="ECO:0000313" key="21">
    <source>
        <dbReference type="Proteomes" id="UP001589943"/>
    </source>
</evidence>
<dbReference type="PANTHER" id="PTHR46382:SF1">
    <property type="entry name" value="PHOSPHATIDATE CYTIDYLYLTRANSFERASE"/>
    <property type="match status" value="1"/>
</dbReference>
<gene>
    <name evidence="20" type="ORF">ACFFF7_06315</name>
</gene>
<keyword evidence="16" id="KW-0594">Phospholipid biosynthesis</keyword>
<evidence type="ECO:0000256" key="14">
    <source>
        <dbReference type="ARBA" id="ARBA00023098"/>
    </source>
</evidence>
<evidence type="ECO:0000256" key="19">
    <source>
        <dbReference type="SAM" id="Phobius"/>
    </source>
</evidence>
<comment type="catalytic activity">
    <reaction evidence="1 18">
        <text>a 1,2-diacyl-sn-glycero-3-phosphate + CTP + H(+) = a CDP-1,2-diacyl-sn-glycerol + diphosphate</text>
        <dbReference type="Rhea" id="RHEA:16229"/>
        <dbReference type="ChEBI" id="CHEBI:15378"/>
        <dbReference type="ChEBI" id="CHEBI:33019"/>
        <dbReference type="ChEBI" id="CHEBI:37563"/>
        <dbReference type="ChEBI" id="CHEBI:58332"/>
        <dbReference type="ChEBI" id="CHEBI:58608"/>
        <dbReference type="EC" id="2.7.7.41"/>
    </reaction>
</comment>
<name>A0ABV6PGR3_9SPHN</name>
<evidence type="ECO:0000256" key="1">
    <source>
        <dbReference type="ARBA" id="ARBA00001698"/>
    </source>
</evidence>
<evidence type="ECO:0000256" key="8">
    <source>
        <dbReference type="ARBA" id="ARBA00022475"/>
    </source>
</evidence>
<keyword evidence="11 18" id="KW-0812">Transmembrane</keyword>
<protein>
    <recommendedName>
        <fullName evidence="7 18">Phosphatidate cytidylyltransferase</fullName>
        <ecNumber evidence="6 18">2.7.7.41</ecNumber>
    </recommendedName>
</protein>
<dbReference type="EC" id="2.7.7.41" evidence="6 18"/>
<feature type="transmembrane region" description="Helical" evidence="19">
    <location>
        <begin position="66"/>
        <end position="86"/>
    </location>
</feature>
<comment type="similarity">
    <text evidence="5 18">Belongs to the CDS family.</text>
</comment>
<evidence type="ECO:0000256" key="16">
    <source>
        <dbReference type="ARBA" id="ARBA00023209"/>
    </source>
</evidence>
<feature type="transmembrane region" description="Helical" evidence="19">
    <location>
        <begin position="92"/>
        <end position="112"/>
    </location>
</feature>
<keyword evidence="21" id="KW-1185">Reference proteome</keyword>
<proteinExistence type="inferred from homology"/>
<comment type="pathway">
    <text evidence="3 18">Phospholipid metabolism; CDP-diacylglycerol biosynthesis; CDP-diacylglycerol from sn-glycerol 3-phosphate: step 3/3.</text>
</comment>
<dbReference type="Pfam" id="PF01148">
    <property type="entry name" value="CTP_transf_1"/>
    <property type="match status" value="1"/>
</dbReference>